<sequence>MLHELLNITVDNHVTFPLCLMNALYANSKIQMPDAGITPKSLKPYLKPKKCFNCEINLYDDLSYYNFLTIIVQYLNLLIILLFHAFLQIRIDILSFTQEYIRFPNPFRRNMN</sequence>
<keyword evidence="1" id="KW-0812">Transmembrane</keyword>
<accession>A0A3M7PLG3</accession>
<dbReference type="Proteomes" id="UP000276133">
    <property type="component" value="Unassembled WGS sequence"/>
</dbReference>
<dbReference type="AlphaFoldDB" id="A0A3M7PLG3"/>
<keyword evidence="3" id="KW-1185">Reference proteome</keyword>
<reference evidence="2 3" key="1">
    <citation type="journal article" date="2018" name="Sci. Rep.">
        <title>Genomic signatures of local adaptation to the degree of environmental predictability in rotifers.</title>
        <authorList>
            <person name="Franch-Gras L."/>
            <person name="Hahn C."/>
            <person name="Garcia-Roger E.M."/>
            <person name="Carmona M.J."/>
            <person name="Serra M."/>
            <person name="Gomez A."/>
        </authorList>
    </citation>
    <scope>NUCLEOTIDE SEQUENCE [LARGE SCALE GENOMIC DNA]</scope>
    <source>
        <strain evidence="2">HYR1</strain>
    </source>
</reference>
<keyword evidence="1" id="KW-1133">Transmembrane helix</keyword>
<gene>
    <name evidence="2" type="ORF">BpHYR1_018865</name>
</gene>
<evidence type="ECO:0000313" key="3">
    <source>
        <dbReference type="Proteomes" id="UP000276133"/>
    </source>
</evidence>
<evidence type="ECO:0000256" key="1">
    <source>
        <dbReference type="SAM" id="Phobius"/>
    </source>
</evidence>
<dbReference type="EMBL" id="REGN01010007">
    <property type="protein sequence ID" value="RMZ99889.1"/>
    <property type="molecule type" value="Genomic_DNA"/>
</dbReference>
<keyword evidence="1" id="KW-0472">Membrane</keyword>
<protein>
    <submittedName>
        <fullName evidence="2">Uncharacterized protein</fullName>
    </submittedName>
</protein>
<feature type="transmembrane region" description="Helical" evidence="1">
    <location>
        <begin position="67"/>
        <end position="87"/>
    </location>
</feature>
<evidence type="ECO:0000313" key="2">
    <source>
        <dbReference type="EMBL" id="RMZ99889.1"/>
    </source>
</evidence>
<organism evidence="2 3">
    <name type="scientific">Brachionus plicatilis</name>
    <name type="common">Marine rotifer</name>
    <name type="synonym">Brachionus muelleri</name>
    <dbReference type="NCBI Taxonomy" id="10195"/>
    <lineage>
        <taxon>Eukaryota</taxon>
        <taxon>Metazoa</taxon>
        <taxon>Spiralia</taxon>
        <taxon>Gnathifera</taxon>
        <taxon>Rotifera</taxon>
        <taxon>Eurotatoria</taxon>
        <taxon>Monogononta</taxon>
        <taxon>Pseudotrocha</taxon>
        <taxon>Ploima</taxon>
        <taxon>Brachionidae</taxon>
        <taxon>Brachionus</taxon>
    </lineage>
</organism>
<proteinExistence type="predicted"/>
<comment type="caution">
    <text evidence="2">The sequence shown here is derived from an EMBL/GenBank/DDBJ whole genome shotgun (WGS) entry which is preliminary data.</text>
</comment>
<name>A0A3M7PLG3_BRAPC</name>